<dbReference type="SUPFAM" id="SSF54403">
    <property type="entry name" value="Cystatin/monellin"/>
    <property type="match status" value="1"/>
</dbReference>
<dbReference type="AlphaFoldDB" id="A0A1R3J859"/>
<reference evidence="2" key="1">
    <citation type="submission" date="2013-09" db="EMBL/GenBank/DDBJ databases">
        <title>Corchorus olitorius genome sequencing.</title>
        <authorList>
            <person name="Alam M."/>
            <person name="Haque M.S."/>
            <person name="Islam M.S."/>
            <person name="Emdad E.M."/>
            <person name="Islam M.M."/>
            <person name="Ahmed B."/>
            <person name="Halim A."/>
            <person name="Hossen Q.M.M."/>
            <person name="Hossain M.Z."/>
            <person name="Ahmed R."/>
            <person name="Khan M.M."/>
            <person name="Islam R."/>
            <person name="Rashid M.M."/>
            <person name="Khan S.A."/>
            <person name="Rahman M.S."/>
            <person name="Alam M."/>
            <person name="Yahiya A.S."/>
            <person name="Khan M.S."/>
            <person name="Azam M.S."/>
            <person name="Haque T."/>
            <person name="Lashkar M.Z.H."/>
            <person name="Akhand A.I."/>
            <person name="Morshed G."/>
            <person name="Roy S."/>
            <person name="Uddin K.S."/>
            <person name="Rabeya T."/>
            <person name="Hossain A.S."/>
            <person name="Chowdhury A."/>
            <person name="Snigdha A.R."/>
            <person name="Mortoza M.S."/>
            <person name="Matin S.A."/>
            <person name="Hoque S.M.E."/>
            <person name="Islam M.K."/>
            <person name="Roy D.K."/>
            <person name="Haider R."/>
            <person name="Moosa M.M."/>
            <person name="Elias S.M."/>
            <person name="Hasan A.M."/>
            <person name="Jahan S."/>
            <person name="Shafiuddin M."/>
            <person name="Mahmood N."/>
            <person name="Shommy N.S."/>
        </authorList>
    </citation>
    <scope>NUCLEOTIDE SEQUENCE [LARGE SCALE GENOMIC DNA]</scope>
    <source>
        <strain evidence="2">cv. O-4</strain>
    </source>
</reference>
<evidence type="ECO:0000313" key="2">
    <source>
        <dbReference type="Proteomes" id="UP000187203"/>
    </source>
</evidence>
<dbReference type="OrthoDB" id="1735313at2759"/>
<dbReference type="Proteomes" id="UP000187203">
    <property type="component" value="Unassembled WGS sequence"/>
</dbReference>
<comment type="caution">
    <text evidence="1">The sequence shown here is derived from an EMBL/GenBank/DDBJ whole genome shotgun (WGS) entry which is preliminary data.</text>
</comment>
<evidence type="ECO:0000313" key="1">
    <source>
        <dbReference type="EMBL" id="OMO91009.1"/>
    </source>
</evidence>
<sequence>MSDFKDRDGGGFGDPDPCRSDCRGAVTPVPKTSFDSLNPFCLMAIRSYNEKNNSKYEFFKVKEANVYDSASTFYFCITFLGRENDTTLTFQTKARRNYCNESVGIDFCDPLPNDVCDPLPKTSFFSSLPFSHDSDLWWSGACGGAGGVTHLPETSFDGLNSFCLMAIRSYNEDNNSKYE</sequence>
<accession>A0A1R3J859</accession>
<dbReference type="InterPro" id="IPR046350">
    <property type="entry name" value="Cystatin_sf"/>
</dbReference>
<gene>
    <name evidence="1" type="ORF">COLO4_18720</name>
</gene>
<dbReference type="EMBL" id="AWUE01016491">
    <property type="protein sequence ID" value="OMO91009.1"/>
    <property type="molecule type" value="Genomic_DNA"/>
</dbReference>
<keyword evidence="2" id="KW-1185">Reference proteome</keyword>
<proteinExistence type="predicted"/>
<protein>
    <submittedName>
        <fullName evidence="1">Uncharacterized protein</fullName>
    </submittedName>
</protein>
<name>A0A1R3J859_9ROSI</name>
<organism evidence="1 2">
    <name type="scientific">Corchorus olitorius</name>
    <dbReference type="NCBI Taxonomy" id="93759"/>
    <lineage>
        <taxon>Eukaryota</taxon>
        <taxon>Viridiplantae</taxon>
        <taxon>Streptophyta</taxon>
        <taxon>Embryophyta</taxon>
        <taxon>Tracheophyta</taxon>
        <taxon>Spermatophyta</taxon>
        <taxon>Magnoliopsida</taxon>
        <taxon>eudicotyledons</taxon>
        <taxon>Gunneridae</taxon>
        <taxon>Pentapetalae</taxon>
        <taxon>rosids</taxon>
        <taxon>malvids</taxon>
        <taxon>Malvales</taxon>
        <taxon>Malvaceae</taxon>
        <taxon>Grewioideae</taxon>
        <taxon>Apeibeae</taxon>
        <taxon>Corchorus</taxon>
    </lineage>
</organism>